<dbReference type="EMBL" id="BMYM01000001">
    <property type="protein sequence ID" value="GHD30420.1"/>
    <property type="molecule type" value="Genomic_DNA"/>
</dbReference>
<keyword evidence="8 10" id="KW-0057">Aromatic amino acid biosynthesis</keyword>
<name>A0A919CJ29_9GAMM</name>
<evidence type="ECO:0000256" key="8">
    <source>
        <dbReference type="ARBA" id="ARBA00023141"/>
    </source>
</evidence>
<reference evidence="12" key="1">
    <citation type="journal article" date="2014" name="Int. J. Syst. Evol. Microbiol.">
        <title>Complete genome sequence of Corynebacterium casei LMG S-19264T (=DSM 44701T), isolated from a smear-ripened cheese.</title>
        <authorList>
            <consortium name="US DOE Joint Genome Institute (JGI-PGF)"/>
            <person name="Walter F."/>
            <person name="Albersmeier A."/>
            <person name="Kalinowski J."/>
            <person name="Ruckert C."/>
        </authorList>
    </citation>
    <scope>NUCLEOTIDE SEQUENCE</scope>
    <source>
        <strain evidence="12">KCTC 23430</strain>
    </source>
</reference>
<evidence type="ECO:0000313" key="13">
    <source>
        <dbReference type="Proteomes" id="UP000644693"/>
    </source>
</evidence>
<organism evidence="12 13">
    <name type="scientific">Parahalioglobus pacificus</name>
    <dbReference type="NCBI Taxonomy" id="930806"/>
    <lineage>
        <taxon>Bacteria</taxon>
        <taxon>Pseudomonadati</taxon>
        <taxon>Pseudomonadota</taxon>
        <taxon>Gammaproteobacteria</taxon>
        <taxon>Cellvibrionales</taxon>
        <taxon>Halieaceae</taxon>
        <taxon>Parahalioglobus</taxon>
    </lineage>
</organism>
<evidence type="ECO:0000256" key="10">
    <source>
        <dbReference type="HAMAP-Rule" id="MF_00135"/>
    </source>
</evidence>
<keyword evidence="6 10" id="KW-0028">Amino-acid biosynthesis</keyword>
<dbReference type="InterPro" id="IPR001240">
    <property type="entry name" value="PRAI_dom"/>
</dbReference>
<dbReference type="InterPro" id="IPR044643">
    <property type="entry name" value="TrpF_fam"/>
</dbReference>
<gene>
    <name evidence="10 12" type="primary">trpF</name>
    <name evidence="12" type="ORF">GCM10007053_12170</name>
</gene>
<evidence type="ECO:0000256" key="6">
    <source>
        <dbReference type="ARBA" id="ARBA00022605"/>
    </source>
</evidence>
<dbReference type="SUPFAM" id="SSF51366">
    <property type="entry name" value="Ribulose-phoshate binding barrel"/>
    <property type="match status" value="1"/>
</dbReference>
<comment type="caution">
    <text evidence="12">The sequence shown here is derived from an EMBL/GenBank/DDBJ whole genome shotgun (WGS) entry which is preliminary data.</text>
</comment>
<feature type="domain" description="N-(5'phosphoribosyl) anthranilate isomerase (PRAI)" evidence="11">
    <location>
        <begin position="6"/>
        <end position="200"/>
    </location>
</feature>
<dbReference type="GO" id="GO:0000162">
    <property type="term" value="P:L-tryptophan biosynthetic process"/>
    <property type="evidence" value="ECO:0007669"/>
    <property type="project" value="UniProtKB-UniRule"/>
</dbReference>
<evidence type="ECO:0000256" key="5">
    <source>
        <dbReference type="ARBA" id="ARBA00022272"/>
    </source>
</evidence>
<evidence type="ECO:0000256" key="3">
    <source>
        <dbReference type="ARBA" id="ARBA00007571"/>
    </source>
</evidence>
<dbReference type="Gene3D" id="3.20.20.70">
    <property type="entry name" value="Aldolase class I"/>
    <property type="match status" value="1"/>
</dbReference>
<dbReference type="RefSeq" id="WP_189476196.1">
    <property type="nucleotide sequence ID" value="NZ_BMYM01000001.1"/>
</dbReference>
<dbReference type="CDD" id="cd00405">
    <property type="entry name" value="PRAI"/>
    <property type="match status" value="1"/>
</dbReference>
<dbReference type="Proteomes" id="UP000644693">
    <property type="component" value="Unassembled WGS sequence"/>
</dbReference>
<evidence type="ECO:0000256" key="7">
    <source>
        <dbReference type="ARBA" id="ARBA00022822"/>
    </source>
</evidence>
<dbReference type="FunFam" id="3.20.20.70:FF:000075">
    <property type="entry name" value="Tryptophan biosynthesis protein TRP1"/>
    <property type="match status" value="1"/>
</dbReference>
<comment type="similarity">
    <text evidence="3 10">Belongs to the TrpF family.</text>
</comment>
<evidence type="ECO:0000256" key="1">
    <source>
        <dbReference type="ARBA" id="ARBA00001164"/>
    </source>
</evidence>
<keyword evidence="7 10" id="KW-0822">Tryptophan biosynthesis</keyword>
<comment type="pathway">
    <text evidence="2 10">Amino-acid biosynthesis; L-tryptophan biosynthesis; L-tryptophan from chorismate: step 3/5.</text>
</comment>
<dbReference type="NCBIfam" id="NF002299">
    <property type="entry name" value="PRK01222.1-6"/>
    <property type="match status" value="1"/>
</dbReference>
<reference evidence="12" key="2">
    <citation type="submission" date="2020-09" db="EMBL/GenBank/DDBJ databases">
        <authorList>
            <person name="Sun Q."/>
            <person name="Kim S."/>
        </authorList>
    </citation>
    <scope>NUCLEOTIDE SEQUENCE</scope>
    <source>
        <strain evidence="12">KCTC 23430</strain>
    </source>
</reference>
<evidence type="ECO:0000256" key="2">
    <source>
        <dbReference type="ARBA" id="ARBA00004664"/>
    </source>
</evidence>
<dbReference type="GO" id="GO:0004640">
    <property type="term" value="F:phosphoribosylanthranilate isomerase activity"/>
    <property type="evidence" value="ECO:0007669"/>
    <property type="project" value="UniProtKB-UniRule"/>
</dbReference>
<keyword evidence="9 10" id="KW-0413">Isomerase</keyword>
<dbReference type="Pfam" id="PF00697">
    <property type="entry name" value="PRAI"/>
    <property type="match status" value="1"/>
</dbReference>
<dbReference type="HAMAP" id="MF_00135">
    <property type="entry name" value="PRAI"/>
    <property type="match status" value="1"/>
</dbReference>
<comment type="catalytic activity">
    <reaction evidence="1 10">
        <text>N-(5-phospho-beta-D-ribosyl)anthranilate = 1-(2-carboxyphenylamino)-1-deoxy-D-ribulose 5-phosphate</text>
        <dbReference type="Rhea" id="RHEA:21540"/>
        <dbReference type="ChEBI" id="CHEBI:18277"/>
        <dbReference type="ChEBI" id="CHEBI:58613"/>
        <dbReference type="EC" id="5.3.1.24"/>
    </reaction>
</comment>
<dbReference type="NCBIfam" id="NF002298">
    <property type="entry name" value="PRK01222.1-4"/>
    <property type="match status" value="1"/>
</dbReference>
<evidence type="ECO:0000259" key="11">
    <source>
        <dbReference type="Pfam" id="PF00697"/>
    </source>
</evidence>
<dbReference type="AlphaFoldDB" id="A0A919CJ29"/>
<proteinExistence type="inferred from homology"/>
<dbReference type="InterPro" id="IPR011060">
    <property type="entry name" value="RibuloseP-bd_barrel"/>
</dbReference>
<dbReference type="PANTHER" id="PTHR42894:SF1">
    <property type="entry name" value="N-(5'-PHOSPHORIBOSYL)ANTHRANILATE ISOMERASE"/>
    <property type="match status" value="1"/>
</dbReference>
<keyword evidence="13" id="KW-1185">Reference proteome</keyword>
<evidence type="ECO:0000313" key="12">
    <source>
        <dbReference type="EMBL" id="GHD30420.1"/>
    </source>
</evidence>
<accession>A0A919CJ29</accession>
<evidence type="ECO:0000256" key="9">
    <source>
        <dbReference type="ARBA" id="ARBA00023235"/>
    </source>
</evidence>
<sequence>MALTRIKICGITRAEDALVAAECGADAIGLVFYPPSPRAVTPEQAAAIVEVLPPFVTAVGLFVDAQAETIRDVLGAVSLGMLQFHGEETPEQCLQHHRPWMKALRVREAQSLAADVDRYSGADAILLDSYKPGVPGGTGEVFNWSLAAQLDTPIVLAGGLSPDNVGDAITRLSPAAVDVSGGVESAPGVKDPALIQKFCEAVRAANT</sequence>
<dbReference type="EC" id="5.3.1.24" evidence="4 10"/>
<evidence type="ECO:0000256" key="4">
    <source>
        <dbReference type="ARBA" id="ARBA00012572"/>
    </source>
</evidence>
<protein>
    <recommendedName>
        <fullName evidence="5 10">N-(5'-phosphoribosyl)anthranilate isomerase</fullName>
        <shortName evidence="10">PRAI</shortName>
        <ecNumber evidence="4 10">5.3.1.24</ecNumber>
    </recommendedName>
</protein>
<dbReference type="InterPro" id="IPR013785">
    <property type="entry name" value="Aldolase_TIM"/>
</dbReference>
<dbReference type="PANTHER" id="PTHR42894">
    <property type="entry name" value="N-(5'-PHOSPHORIBOSYL)ANTHRANILATE ISOMERASE"/>
    <property type="match status" value="1"/>
</dbReference>